<dbReference type="EMBL" id="AE008923">
    <property type="protein sequence ID" value="AAM38005.1"/>
    <property type="molecule type" value="Genomic_DNA"/>
</dbReference>
<dbReference type="KEGG" id="xac:XAC3161"/>
<evidence type="ECO:0000313" key="2">
    <source>
        <dbReference type="Proteomes" id="UP000000576"/>
    </source>
</evidence>
<name>A0AAI8ETM7_XANAC</name>
<evidence type="ECO:0000313" key="1">
    <source>
        <dbReference type="EMBL" id="AAM38005.1"/>
    </source>
</evidence>
<dbReference type="Proteomes" id="UP000000576">
    <property type="component" value="Chromosome"/>
</dbReference>
<dbReference type="AlphaFoldDB" id="A0AAI8ETM7"/>
<reference evidence="1 2" key="1">
    <citation type="journal article" date="2002" name="Nature">
        <title>Comparison of the genomes of two Xanthomonas pathogens with differing host specificities.</title>
        <authorList>
            <person name="da Silva A.C."/>
            <person name="Ferro J.A."/>
            <person name="Reinach F.C."/>
            <person name="Farah C.S."/>
            <person name="Furlan L.R."/>
            <person name="Quaggio R.B."/>
            <person name="Monteiro-Vitorello C.B."/>
            <person name="Van Sluys M.A."/>
            <person name="Almeida N.F."/>
            <person name="Alves L.M."/>
            <person name="do Amaral A.M."/>
            <person name="Bertolini M.C."/>
            <person name="Camargo L.E."/>
            <person name="Camarotte G."/>
            <person name="Cannavan F."/>
            <person name="Cardozo J."/>
            <person name="Chambergo F."/>
            <person name="Ciapina L.P."/>
            <person name="Cicarelli R.M."/>
            <person name="Coutinho L.L."/>
            <person name="Cursino-Santos J.R."/>
            <person name="El-Dorry H."/>
            <person name="Faria J.B."/>
            <person name="Ferreira A.J."/>
            <person name="Ferreira R.C."/>
            <person name="Ferro M.I."/>
            <person name="Formighieri E.F."/>
            <person name="Franco M.C."/>
            <person name="Greggio C.C."/>
            <person name="Gruber A."/>
            <person name="Katsuyama A.M."/>
            <person name="Kishi L.T."/>
            <person name="Leite R.P."/>
            <person name="Lemos E.G."/>
            <person name="Lemos M.V."/>
            <person name="Locali E.C."/>
            <person name="Machado M.A."/>
            <person name="Madeira A.M."/>
            <person name="Martinez-Rossi N.M."/>
            <person name="Martins E.C."/>
            <person name="Meidanis J."/>
            <person name="Menck C.F."/>
            <person name="Miyaki C.Y."/>
            <person name="Moon D.H."/>
            <person name="Moreira L.M."/>
            <person name="Novo M.T."/>
            <person name="Okura V.K."/>
            <person name="Oliveira M.C."/>
            <person name="Oliveira V.R."/>
            <person name="Pereira H.A."/>
            <person name="Rossi A."/>
            <person name="Sena J.A."/>
            <person name="Silva C."/>
            <person name="de Souza R.F."/>
            <person name="Spinola L.A."/>
            <person name="Takita M.A."/>
            <person name="Tamura R.E."/>
            <person name="Teixeira E.C."/>
            <person name="Tezza R.I."/>
            <person name="Trindade dos Santos M."/>
            <person name="Truffi D."/>
            <person name="Tsai S.M."/>
            <person name="White F.F."/>
            <person name="Setubal J.C."/>
            <person name="Kitajima J.P."/>
        </authorList>
    </citation>
    <scope>NUCLEOTIDE SEQUENCE [LARGE SCALE GENOMIC DNA]</scope>
    <source>
        <strain evidence="1 2">306</strain>
    </source>
</reference>
<organism evidence="1 2">
    <name type="scientific">Xanthomonas axonopodis pv. citri (strain 306)</name>
    <dbReference type="NCBI Taxonomy" id="190486"/>
    <lineage>
        <taxon>Bacteria</taxon>
        <taxon>Pseudomonadati</taxon>
        <taxon>Pseudomonadota</taxon>
        <taxon>Gammaproteobacteria</taxon>
        <taxon>Lysobacterales</taxon>
        <taxon>Lysobacteraceae</taxon>
        <taxon>Xanthomonas</taxon>
    </lineage>
</organism>
<accession>A0AAI8ETM7</accession>
<proteinExistence type="predicted"/>
<protein>
    <submittedName>
        <fullName evidence="1">Uncharacterized protein</fullName>
    </submittedName>
</protein>
<sequence>MRGRRQVPHVPRVHGGSERNVHIRRTTTRYVLAAAPSLCGSACAERADGCAIGGLAHGCTQRAPGASGRATIADQVSTSGGPCAIGSVAARRPNAADLRPFQNHGQDLIATAGEHLHRRTGVATLGRIDRHRRATDIAYLGPWEAPLADAHRFGLRMAHRIRHRLRPERHFSLTRGWWPGTRWCESMHKQRNRRTPMT</sequence>
<gene>
    <name evidence="1" type="ordered locus">XAC3161</name>
</gene>